<evidence type="ECO:0000313" key="3">
    <source>
        <dbReference type="Proteomes" id="UP000565521"/>
    </source>
</evidence>
<organism evidence="2 3">
    <name type="scientific">Hymenobacter lapidiphilus</name>
    <dbReference type="NCBI Taxonomy" id="2608003"/>
    <lineage>
        <taxon>Bacteria</taxon>
        <taxon>Pseudomonadati</taxon>
        <taxon>Bacteroidota</taxon>
        <taxon>Cytophagia</taxon>
        <taxon>Cytophagales</taxon>
        <taxon>Hymenobacteraceae</taxon>
        <taxon>Hymenobacter</taxon>
    </lineage>
</organism>
<evidence type="ECO:0008006" key="4">
    <source>
        <dbReference type="Google" id="ProtNLM"/>
    </source>
</evidence>
<sequence>MRKRGLVLPVALALLLTACGTATDAPAPNETLRQHTSYFNLPAFLSEQTIELNRRKPTVEKQVLLRDGGLETERLTPTDWAKELQIFQQADIDKPALHGLYLVDSAATPDGLLRRTYRRRPGVEQPVRQLLVVSRGGQVQQVRATVSQDNPLVYSAKTLELDSPNGQLSTYRVQGVQKLILFDSVRYAVRVTIGQ</sequence>
<feature type="signal peptide" evidence="1">
    <location>
        <begin position="1"/>
        <end position="24"/>
    </location>
</feature>
<keyword evidence="3" id="KW-1185">Reference proteome</keyword>
<proteinExistence type="predicted"/>
<evidence type="ECO:0000256" key="1">
    <source>
        <dbReference type="SAM" id="SignalP"/>
    </source>
</evidence>
<reference evidence="2 3" key="1">
    <citation type="submission" date="2020-05" db="EMBL/GenBank/DDBJ databases">
        <title>Hymenobacter terrestris sp. nov. and Hymenobacter lapidiphilus sp. nov., isolated from regoliths in Antarctica.</title>
        <authorList>
            <person name="Sedlacek I."/>
            <person name="Pantucek R."/>
            <person name="Zeman M."/>
            <person name="Holochova P."/>
            <person name="Kralova S."/>
            <person name="Stankova E."/>
            <person name="Sedo O."/>
            <person name="Micenkova L."/>
            <person name="Svec P."/>
            <person name="Gupta V."/>
            <person name="Sood U."/>
            <person name="Korpole U.S."/>
            <person name="Lal R."/>
        </authorList>
    </citation>
    <scope>NUCLEOTIDE SEQUENCE [LARGE SCALE GENOMIC DNA]</scope>
    <source>
        <strain evidence="2 3">P5342</strain>
    </source>
</reference>
<accession>A0A7Y7U4D7</accession>
<dbReference type="PROSITE" id="PS51257">
    <property type="entry name" value="PROKAR_LIPOPROTEIN"/>
    <property type="match status" value="1"/>
</dbReference>
<dbReference type="AlphaFoldDB" id="A0A7Y7U4D7"/>
<gene>
    <name evidence="2" type="ORF">HW554_05170</name>
</gene>
<comment type="caution">
    <text evidence="2">The sequence shown here is derived from an EMBL/GenBank/DDBJ whole genome shotgun (WGS) entry which is preliminary data.</text>
</comment>
<evidence type="ECO:0000313" key="2">
    <source>
        <dbReference type="EMBL" id="NVO30586.1"/>
    </source>
</evidence>
<dbReference type="RefSeq" id="WP_176907450.1">
    <property type="nucleotide sequence ID" value="NZ_JABKAU010000007.1"/>
</dbReference>
<keyword evidence="1" id="KW-0732">Signal</keyword>
<dbReference type="Proteomes" id="UP000565521">
    <property type="component" value="Unassembled WGS sequence"/>
</dbReference>
<protein>
    <recommendedName>
        <fullName evidence="4">DUF3261 domain-containing protein</fullName>
    </recommendedName>
</protein>
<dbReference type="EMBL" id="JABKAU010000007">
    <property type="protein sequence ID" value="NVO30586.1"/>
    <property type="molecule type" value="Genomic_DNA"/>
</dbReference>
<name>A0A7Y7U4D7_9BACT</name>
<feature type="chain" id="PRO_5031164315" description="DUF3261 domain-containing protein" evidence="1">
    <location>
        <begin position="25"/>
        <end position="195"/>
    </location>
</feature>